<evidence type="ECO:0000256" key="5">
    <source>
        <dbReference type="ARBA" id="ARBA00022519"/>
    </source>
</evidence>
<dbReference type="RefSeq" id="WP_140195417.1">
    <property type="nucleotide sequence ID" value="NZ_CP065915.1"/>
</dbReference>
<feature type="domain" description="AprE-like beta-barrel" evidence="13">
    <location>
        <begin position="320"/>
        <end position="409"/>
    </location>
</feature>
<evidence type="ECO:0000256" key="4">
    <source>
        <dbReference type="ARBA" id="ARBA00022475"/>
    </source>
</evidence>
<dbReference type="Pfam" id="PF26002">
    <property type="entry name" value="Beta-barrel_AprE"/>
    <property type="match status" value="1"/>
</dbReference>
<dbReference type="InterPro" id="IPR000089">
    <property type="entry name" value="Biotin_lipoyl"/>
</dbReference>
<dbReference type="EMBL" id="VFFF01000001">
    <property type="protein sequence ID" value="TNY34241.1"/>
    <property type="molecule type" value="Genomic_DNA"/>
</dbReference>
<dbReference type="PANTHER" id="PTHR30386:SF17">
    <property type="entry name" value="ALKALINE PROTEASE SECRETION PROTEIN APRE"/>
    <property type="match status" value="1"/>
</dbReference>
<dbReference type="PRINTS" id="PR01490">
    <property type="entry name" value="RTXTOXIND"/>
</dbReference>
<feature type="coiled-coil region" evidence="10">
    <location>
        <begin position="149"/>
        <end position="176"/>
    </location>
</feature>
<keyword evidence="8" id="KW-0472">Membrane</keyword>
<evidence type="ECO:0000256" key="10">
    <source>
        <dbReference type="SAM" id="Coils"/>
    </source>
</evidence>
<sequence length="433" mass="48609">MSKTDSTWSVRRPLTLGLLALLLLVGGFGTWSVAARITGAIIASGRIEVDQNRQVIQHPDGGVVEEILVSEGDPVEAGDLLIRLDADELRSELLVTEDQLFELIARRARLEAERDGSDELIFDDLLHDQPDDRVADLMNGQQRLFEARAETLDSRKEQLSKQAEQFTDQIDGIAAQQESIERQLSLIDEELANQQSLLDRGLAEASRVLALEREQANLLGRMGELTASAAQAQGRITETEIEALGLETQRREEAITTLRDLQYNERELAERRRALQRQLDRLDIRAPVSGIVYGLQVFAPRSVIRPADQVMYLIPQDRPLVIASQVLPTDIDQIYVGQEVSLRFPAFDQRFTPELYGHVVTISADAFTDENSSVSYYRAEIVLDDAQIDRLPEGATIVPGMPVEAFMRTASRSPMDYLVKPFTDYFSRAFRET</sequence>
<dbReference type="GO" id="GO:0005886">
    <property type="term" value="C:plasma membrane"/>
    <property type="evidence" value="ECO:0007669"/>
    <property type="project" value="UniProtKB-SubCell"/>
</dbReference>
<evidence type="ECO:0000256" key="2">
    <source>
        <dbReference type="ARBA" id="ARBA00009477"/>
    </source>
</evidence>
<evidence type="ECO:0000259" key="13">
    <source>
        <dbReference type="Pfam" id="PF26002"/>
    </source>
</evidence>
<protein>
    <recommendedName>
        <fullName evidence="9">Membrane fusion protein (MFP) family protein</fullName>
    </recommendedName>
</protein>
<dbReference type="InterPro" id="IPR010129">
    <property type="entry name" value="T1SS_HlyD"/>
</dbReference>
<reference evidence="14 15" key="1">
    <citation type="submission" date="2019-06" db="EMBL/GenBank/DDBJ databases">
        <title>Genome of new Rhodobacteraceae sp. SM1903.</title>
        <authorList>
            <person name="Ren X."/>
        </authorList>
    </citation>
    <scope>NUCLEOTIDE SEQUENCE [LARGE SCALE GENOMIC DNA]</scope>
    <source>
        <strain evidence="14 15">SM1903</strain>
    </source>
</reference>
<name>A0A5C5GKB2_9RHOB</name>
<dbReference type="GO" id="GO:0015031">
    <property type="term" value="P:protein transport"/>
    <property type="evidence" value="ECO:0007669"/>
    <property type="project" value="InterPro"/>
</dbReference>
<dbReference type="InterPro" id="IPR011053">
    <property type="entry name" value="Single_hybrid_motif"/>
</dbReference>
<dbReference type="AlphaFoldDB" id="A0A5C5GKB2"/>
<evidence type="ECO:0000259" key="12">
    <source>
        <dbReference type="Pfam" id="PF25994"/>
    </source>
</evidence>
<evidence type="ECO:0000256" key="8">
    <source>
        <dbReference type="ARBA" id="ARBA00023136"/>
    </source>
</evidence>
<keyword evidence="4 9" id="KW-1003">Cell membrane</keyword>
<dbReference type="Pfam" id="PF00364">
    <property type="entry name" value="Biotin_lipoyl"/>
    <property type="match status" value="1"/>
</dbReference>
<dbReference type="PANTHER" id="PTHR30386">
    <property type="entry name" value="MEMBRANE FUSION SUBUNIT OF EMRAB-TOLC MULTIDRUG EFFLUX PUMP"/>
    <property type="match status" value="1"/>
</dbReference>
<evidence type="ECO:0000313" key="15">
    <source>
        <dbReference type="Proteomes" id="UP000314011"/>
    </source>
</evidence>
<keyword evidence="5 9" id="KW-0997">Cell inner membrane</keyword>
<evidence type="ECO:0000256" key="1">
    <source>
        <dbReference type="ARBA" id="ARBA00004377"/>
    </source>
</evidence>
<gene>
    <name evidence="14" type="ORF">FHY64_13595</name>
</gene>
<comment type="similarity">
    <text evidence="2 9">Belongs to the membrane fusion protein (MFP) (TC 8.A.1) family.</text>
</comment>
<comment type="caution">
    <text evidence="14">The sequence shown here is derived from an EMBL/GenBank/DDBJ whole genome shotgun (WGS) entry which is preliminary data.</text>
</comment>
<evidence type="ECO:0000256" key="3">
    <source>
        <dbReference type="ARBA" id="ARBA00022448"/>
    </source>
</evidence>
<evidence type="ECO:0000259" key="11">
    <source>
        <dbReference type="Pfam" id="PF00364"/>
    </source>
</evidence>
<feature type="domain" description="AprE-like long alpha-helical hairpin" evidence="12">
    <location>
        <begin position="90"/>
        <end position="277"/>
    </location>
</feature>
<keyword evidence="15" id="KW-1185">Reference proteome</keyword>
<proteinExistence type="inferred from homology"/>
<evidence type="ECO:0000313" key="14">
    <source>
        <dbReference type="EMBL" id="TNY34241.1"/>
    </source>
</evidence>
<evidence type="ECO:0000256" key="7">
    <source>
        <dbReference type="ARBA" id="ARBA00022989"/>
    </source>
</evidence>
<dbReference type="InterPro" id="IPR058781">
    <property type="entry name" value="HH_AprE-like"/>
</dbReference>
<keyword evidence="6" id="KW-0812">Transmembrane</keyword>
<keyword evidence="7" id="KW-1133">Transmembrane helix</keyword>
<evidence type="ECO:0000256" key="6">
    <source>
        <dbReference type="ARBA" id="ARBA00022692"/>
    </source>
</evidence>
<accession>A0A5C5GKB2</accession>
<dbReference type="Proteomes" id="UP000314011">
    <property type="component" value="Unassembled WGS sequence"/>
</dbReference>
<dbReference type="OrthoDB" id="9810980at2"/>
<evidence type="ECO:0000256" key="9">
    <source>
        <dbReference type="RuleBase" id="RU365093"/>
    </source>
</evidence>
<comment type="subcellular location">
    <subcellularLocation>
        <location evidence="1 9">Cell inner membrane</location>
        <topology evidence="1 9">Single-pass membrane protein</topology>
    </subcellularLocation>
</comment>
<feature type="domain" description="Lipoyl-binding" evidence="11">
    <location>
        <begin position="47"/>
        <end position="84"/>
    </location>
</feature>
<dbReference type="Pfam" id="PF25994">
    <property type="entry name" value="HH_AprE"/>
    <property type="match status" value="1"/>
</dbReference>
<dbReference type="Gene3D" id="2.40.50.100">
    <property type="match status" value="1"/>
</dbReference>
<feature type="coiled-coil region" evidence="10">
    <location>
        <begin position="258"/>
        <end position="285"/>
    </location>
</feature>
<organism evidence="14 15">
    <name type="scientific">Pelagovum pacificum</name>
    <dbReference type="NCBI Taxonomy" id="2588711"/>
    <lineage>
        <taxon>Bacteria</taxon>
        <taxon>Pseudomonadati</taxon>
        <taxon>Pseudomonadota</taxon>
        <taxon>Alphaproteobacteria</taxon>
        <taxon>Rhodobacterales</taxon>
        <taxon>Paracoccaceae</taxon>
        <taxon>Pelagovum</taxon>
    </lineage>
</organism>
<keyword evidence="3 9" id="KW-0813">Transport</keyword>
<dbReference type="InterPro" id="IPR050739">
    <property type="entry name" value="MFP"/>
</dbReference>
<dbReference type="SUPFAM" id="SSF51230">
    <property type="entry name" value="Single hybrid motif"/>
    <property type="match status" value="1"/>
</dbReference>
<dbReference type="InterPro" id="IPR058982">
    <property type="entry name" value="Beta-barrel_AprE"/>
</dbReference>
<dbReference type="NCBIfam" id="TIGR01843">
    <property type="entry name" value="type_I_hlyD"/>
    <property type="match status" value="1"/>
</dbReference>
<keyword evidence="10" id="KW-0175">Coiled coil</keyword>
<dbReference type="Gene3D" id="2.40.30.170">
    <property type="match status" value="1"/>
</dbReference>